<dbReference type="Proteomes" id="UP000240294">
    <property type="component" value="Genome"/>
</dbReference>
<accession>A0A2I6UFI0</accession>
<gene>
    <name evidence="2" type="ORF">vBKpnF48_105</name>
</gene>
<evidence type="ECO:0000313" key="2">
    <source>
        <dbReference type="EMBL" id="AUO78730.1"/>
    </source>
</evidence>
<evidence type="ECO:0008006" key="4">
    <source>
        <dbReference type="Google" id="ProtNLM"/>
    </source>
</evidence>
<feature type="region of interest" description="Disordered" evidence="1">
    <location>
        <begin position="14"/>
        <end position="55"/>
    </location>
</feature>
<dbReference type="EMBL" id="MG746602">
    <property type="protein sequence ID" value="AUO78730.1"/>
    <property type="molecule type" value="Genomic_DNA"/>
</dbReference>
<reference evidence="3" key="1">
    <citation type="submission" date="2018-01" db="EMBL/GenBank/DDBJ databases">
        <title>Direct submission.</title>
        <authorList>
            <person name="Ciacci N."/>
        </authorList>
    </citation>
    <scope>NUCLEOTIDE SEQUENCE [LARGE SCALE GENOMIC DNA]</scope>
</reference>
<feature type="compositionally biased region" description="Basic residues" evidence="1">
    <location>
        <begin position="45"/>
        <end position="55"/>
    </location>
</feature>
<evidence type="ECO:0000313" key="3">
    <source>
        <dbReference type="Proteomes" id="UP000240294"/>
    </source>
</evidence>
<feature type="compositionally biased region" description="Polar residues" evidence="1">
    <location>
        <begin position="21"/>
        <end position="34"/>
    </location>
</feature>
<proteinExistence type="predicted"/>
<protein>
    <recommendedName>
        <fullName evidence="4">Major capsid protein</fullName>
    </recommendedName>
</protein>
<keyword evidence="3" id="KW-1185">Reference proteome</keyword>
<organism evidence="2 3">
    <name type="scientific">Klebsiella phage vB_Kpn_F48</name>
    <dbReference type="NCBI Taxonomy" id="2070028"/>
    <lineage>
        <taxon>Viruses</taxon>
        <taxon>Duplodnaviria</taxon>
        <taxon>Heunggongvirae</taxon>
        <taxon>Uroviricota</taxon>
        <taxon>Caudoviricetes</taxon>
        <taxon>Marfavirus</taxon>
        <taxon>Marfavirus F48</taxon>
    </lineage>
</organism>
<sequence>MTLLEKYKQSLSEMVAGDSGGSPTNIASGTTTGDVVNKGPETLSQKKRKDKPSEE</sequence>
<name>A0A2I6UFI0_9CAUD</name>
<evidence type="ECO:0000256" key="1">
    <source>
        <dbReference type="SAM" id="MobiDB-lite"/>
    </source>
</evidence>